<name>A0A964RL44_9CLOT</name>
<evidence type="ECO:0000313" key="1">
    <source>
        <dbReference type="EMBL" id="MVX63646.1"/>
    </source>
</evidence>
<protein>
    <submittedName>
        <fullName evidence="1">Uncharacterized protein</fullName>
    </submittedName>
</protein>
<proteinExistence type="predicted"/>
<sequence>MEAYIKSIGFNIIKYHGTGINGIALIRDGIKASTNGYCNTHPYSDI</sequence>
<evidence type="ECO:0000313" key="2">
    <source>
        <dbReference type="Proteomes" id="UP000656077"/>
    </source>
</evidence>
<gene>
    <name evidence="1" type="ORF">GKZ28_08050</name>
</gene>
<dbReference type="RefSeq" id="WP_160358746.1">
    <property type="nucleotide sequence ID" value="NZ_WSRQ01000010.1"/>
</dbReference>
<accession>A0A964RL44</accession>
<reference evidence="1" key="1">
    <citation type="submission" date="2019-12" db="EMBL/GenBank/DDBJ databases">
        <title>Microbes associate with the intestines of laboratory mice.</title>
        <authorList>
            <person name="Navarre W."/>
            <person name="Wong E."/>
        </authorList>
    </citation>
    <scope>NUCLEOTIDE SEQUENCE</scope>
    <source>
        <strain evidence="1">NM79_F5</strain>
    </source>
</reference>
<organism evidence="1 2">
    <name type="scientific">Clostridium chromiireducens</name>
    <dbReference type="NCBI Taxonomy" id="225345"/>
    <lineage>
        <taxon>Bacteria</taxon>
        <taxon>Bacillati</taxon>
        <taxon>Bacillota</taxon>
        <taxon>Clostridia</taxon>
        <taxon>Eubacteriales</taxon>
        <taxon>Clostridiaceae</taxon>
        <taxon>Clostridium</taxon>
    </lineage>
</organism>
<dbReference type="EMBL" id="WSRQ01000010">
    <property type="protein sequence ID" value="MVX63646.1"/>
    <property type="molecule type" value="Genomic_DNA"/>
</dbReference>
<dbReference type="AlphaFoldDB" id="A0A964RL44"/>
<dbReference type="Proteomes" id="UP000656077">
    <property type="component" value="Unassembled WGS sequence"/>
</dbReference>
<comment type="caution">
    <text evidence="1">The sequence shown here is derived from an EMBL/GenBank/DDBJ whole genome shotgun (WGS) entry which is preliminary data.</text>
</comment>